<dbReference type="Gene3D" id="3.60.10.10">
    <property type="entry name" value="Endonuclease/exonuclease/phosphatase"/>
    <property type="match status" value="1"/>
</dbReference>
<evidence type="ECO:0000313" key="2">
    <source>
        <dbReference type="Proteomes" id="UP000740883"/>
    </source>
</evidence>
<gene>
    <name evidence="1" type="ORF">NGRA_3222</name>
</gene>
<evidence type="ECO:0000313" key="1">
    <source>
        <dbReference type="EMBL" id="KAF9758228.1"/>
    </source>
</evidence>
<keyword evidence="2" id="KW-1185">Reference proteome</keyword>
<dbReference type="SUPFAM" id="SSF56219">
    <property type="entry name" value="DNase I-like"/>
    <property type="match status" value="1"/>
</dbReference>
<organism evidence="1 2">
    <name type="scientific">Nosema granulosis</name>
    <dbReference type="NCBI Taxonomy" id="83296"/>
    <lineage>
        <taxon>Eukaryota</taxon>
        <taxon>Fungi</taxon>
        <taxon>Fungi incertae sedis</taxon>
        <taxon>Microsporidia</taxon>
        <taxon>Nosematidae</taxon>
        <taxon>Nosema</taxon>
    </lineage>
</organism>
<accession>A0A9P6KXW1</accession>
<evidence type="ECO:0008006" key="3">
    <source>
        <dbReference type="Google" id="ProtNLM"/>
    </source>
</evidence>
<protein>
    <recommendedName>
        <fullName evidence="3">Endonuclease/exonuclease/phosphatase domain-containing protein</fullName>
    </recommendedName>
</protein>
<dbReference type="AlphaFoldDB" id="A0A9P6KXW1"/>
<dbReference type="Proteomes" id="UP000740883">
    <property type="component" value="Unassembled WGS sequence"/>
</dbReference>
<dbReference type="EMBL" id="SBJO01000684">
    <property type="protein sequence ID" value="KAF9758228.1"/>
    <property type="molecule type" value="Genomic_DNA"/>
</dbReference>
<sequence>MSFTKEIPSGDHIERIGESIRDRQLIGVRNCRLTAVKKLKKCIAKSYKRKDTLCLWFKFFSRLIKRKDGSNRLCGMRQQFLRNRGLRLTIKILDRYVLVSTKGNEHMVQEDIFKKFRKSGMNIRVFKSHRVYSRYGVKMVFFVHRESLKEFEKVCAKEKWRICPPKKKSSVRSTLPIKLDKVSTLNINHLKNKKLDLEVLLKKENPLVLCVQETWVDEGFEPRFGGFSEFHQAAKSRSLPGLCTLVRRGEGIRSCFLKSYDNILITSMDVFTESGWIRICLFNIYVPNGKRDRDLVMFKVCDEVSKMKLSSRFEEIVLLGDFNMTSRSLKKYLGNVGIHVEIKNNRIKGSRLYASGLLSSRIIDHIVRVNTQDGQKCSISKSWRISDHLLVSRKMKFGRLEVRDSMVFDRKKLLESSRLSEKFEKYLNGKDLNGLSIQDMLMSMCKRFRVSRRKKVVLRSRFSRKFERLYKKHNEVVRKAIEIGNSCELSSNLEKLKRQKGIERRKIKERFACRGIKLFIEKKDREWWKWAKGYVGNSISAAAVAVMDLSGNLVYDFSEKLNVWNSHFKALSYDVVSSEVYAIK</sequence>
<feature type="non-terminal residue" evidence="1">
    <location>
        <position position="584"/>
    </location>
</feature>
<reference evidence="1 2" key="1">
    <citation type="journal article" date="2020" name="Genome Biol. Evol.">
        <title>Comparative genomics of strictly vertically transmitted, feminizing microsporidia endosymbionts of amphipod crustaceans.</title>
        <authorList>
            <person name="Cormier A."/>
            <person name="Chebbi M.A."/>
            <person name="Giraud I."/>
            <person name="Wattier R."/>
            <person name="Teixeira M."/>
            <person name="Gilbert C."/>
            <person name="Rigaud T."/>
            <person name="Cordaux R."/>
        </authorList>
    </citation>
    <scope>NUCLEOTIDE SEQUENCE [LARGE SCALE GENOMIC DNA]</scope>
    <source>
        <strain evidence="1 2">Ou3-Ou53</strain>
    </source>
</reference>
<dbReference type="OrthoDB" id="5534248at2759"/>
<name>A0A9P6KXW1_9MICR</name>
<comment type="caution">
    <text evidence="1">The sequence shown here is derived from an EMBL/GenBank/DDBJ whole genome shotgun (WGS) entry which is preliminary data.</text>
</comment>
<proteinExistence type="predicted"/>
<dbReference type="InterPro" id="IPR036691">
    <property type="entry name" value="Endo/exonu/phosph_ase_sf"/>
</dbReference>